<dbReference type="EMBL" id="CM045760">
    <property type="protein sequence ID" value="KAI8027090.1"/>
    <property type="molecule type" value="Genomic_DNA"/>
</dbReference>
<gene>
    <name evidence="1" type="ORF">LOK49_LG02G02078</name>
</gene>
<reference evidence="1 2" key="1">
    <citation type="journal article" date="2022" name="Plant J.">
        <title>Chromosome-level genome of Camellia lanceoleosa provides a valuable resource for understanding genome evolution and self-incompatibility.</title>
        <authorList>
            <person name="Gong W."/>
            <person name="Xiao S."/>
            <person name="Wang L."/>
            <person name="Liao Z."/>
            <person name="Chang Y."/>
            <person name="Mo W."/>
            <person name="Hu G."/>
            <person name="Li W."/>
            <person name="Zhao G."/>
            <person name="Zhu H."/>
            <person name="Hu X."/>
            <person name="Ji K."/>
            <person name="Xiang X."/>
            <person name="Song Q."/>
            <person name="Yuan D."/>
            <person name="Jin S."/>
            <person name="Zhang L."/>
        </authorList>
    </citation>
    <scope>NUCLEOTIDE SEQUENCE [LARGE SCALE GENOMIC DNA]</scope>
    <source>
        <strain evidence="1">SQ_2022a</strain>
    </source>
</reference>
<proteinExistence type="predicted"/>
<comment type="caution">
    <text evidence="1">The sequence shown here is derived from an EMBL/GenBank/DDBJ whole genome shotgun (WGS) entry which is preliminary data.</text>
</comment>
<sequence length="191" mass="21209">MRVSRLCSVKYIDGPSTSVDPHEVLTGTNLNHVEIGVLSILLKTGFGLQLAVSMPYPLPSLDVYGFMHRGRIKIPYPLQWGAPTFSVGHSFGMMAAVLVSMIESTRAFKAASRLASATPPPTRVLSRGVPVGWYYTFQRACKILDSYNKQGSNLQGKEFNLTLHWHVMPKTVKMFADKIVMSGFSLPVEYR</sequence>
<accession>A0ACC0IQ83</accession>
<evidence type="ECO:0000313" key="2">
    <source>
        <dbReference type="Proteomes" id="UP001060215"/>
    </source>
</evidence>
<name>A0ACC0IQ83_9ERIC</name>
<keyword evidence="2" id="KW-1185">Reference proteome</keyword>
<protein>
    <submittedName>
        <fullName evidence="1">Nucleobase-ascorbate transporter 2</fullName>
    </submittedName>
</protein>
<evidence type="ECO:0000313" key="1">
    <source>
        <dbReference type="EMBL" id="KAI8027090.1"/>
    </source>
</evidence>
<organism evidence="1 2">
    <name type="scientific">Camellia lanceoleosa</name>
    <dbReference type="NCBI Taxonomy" id="1840588"/>
    <lineage>
        <taxon>Eukaryota</taxon>
        <taxon>Viridiplantae</taxon>
        <taxon>Streptophyta</taxon>
        <taxon>Embryophyta</taxon>
        <taxon>Tracheophyta</taxon>
        <taxon>Spermatophyta</taxon>
        <taxon>Magnoliopsida</taxon>
        <taxon>eudicotyledons</taxon>
        <taxon>Gunneridae</taxon>
        <taxon>Pentapetalae</taxon>
        <taxon>asterids</taxon>
        <taxon>Ericales</taxon>
        <taxon>Theaceae</taxon>
        <taxon>Camellia</taxon>
    </lineage>
</organism>
<dbReference type="Proteomes" id="UP001060215">
    <property type="component" value="Chromosome 3"/>
</dbReference>